<dbReference type="EMBL" id="BBMR01000007">
    <property type="protein sequence ID" value="GAL21151.1"/>
    <property type="molecule type" value="Genomic_DNA"/>
</dbReference>
<name>A0A090S0S1_9VIBR</name>
<protein>
    <submittedName>
        <fullName evidence="2">Histone acetyltransferase HPA2 and related acetyltransferases</fullName>
    </submittedName>
</protein>
<reference evidence="2 3" key="2">
    <citation type="submission" date="2014-09" db="EMBL/GenBank/DDBJ databases">
        <authorList>
            <consortium name="NBRP consortium"/>
            <person name="Sawabe T."/>
            <person name="Meirelles P."/>
            <person name="Nakanishi M."/>
            <person name="Sayaka M."/>
            <person name="Hattori M."/>
            <person name="Ohkuma M."/>
        </authorList>
    </citation>
    <scope>NUCLEOTIDE SEQUENCE [LARGE SCALE GENOMIC DNA]</scope>
    <source>
        <strain evidence="3">JCM19235</strain>
    </source>
</reference>
<dbReference type="InterPro" id="IPR016181">
    <property type="entry name" value="Acyl_CoA_acyltransferase"/>
</dbReference>
<sequence length="164" mass="18900">MSSFYRLNNKEWRSVLLTDVPQYKPTVIAWYFDAWGRRDPNNTLESYTQKLETFIQDGSIPAHFVICDDERLIATAHIRKREIPSYVDYEYWLGGVYVDSNYRSQGVAKIVVNSVIEEAKALGITALYLQTEDLSGGLYAKLGWKKLHQINNKGCEVIVMVKEL</sequence>
<dbReference type="Pfam" id="PF00583">
    <property type="entry name" value="Acetyltransf_1"/>
    <property type="match status" value="1"/>
</dbReference>
<dbReference type="STRING" id="990268.JCM19235_426"/>
<evidence type="ECO:0000313" key="2">
    <source>
        <dbReference type="EMBL" id="GAL21151.1"/>
    </source>
</evidence>
<dbReference type="AlphaFoldDB" id="A0A090S0S1"/>
<proteinExistence type="predicted"/>
<accession>A0A090S0S1</accession>
<reference evidence="2 3" key="1">
    <citation type="submission" date="2014-09" db="EMBL/GenBank/DDBJ databases">
        <title>Vibrio maritimus JCM 19235. (C45) whole genome shotgun sequence.</title>
        <authorList>
            <person name="Sawabe T."/>
            <person name="Meirelles P."/>
            <person name="Nakanishi M."/>
            <person name="Sayaka M."/>
            <person name="Hattori M."/>
            <person name="Ohkuma M."/>
        </authorList>
    </citation>
    <scope>NUCLEOTIDE SEQUENCE [LARGE SCALE GENOMIC DNA]</scope>
    <source>
        <strain evidence="3">JCM19235</strain>
    </source>
</reference>
<dbReference type="CDD" id="cd04301">
    <property type="entry name" value="NAT_SF"/>
    <property type="match status" value="1"/>
</dbReference>
<dbReference type="Gene3D" id="3.40.630.30">
    <property type="match status" value="1"/>
</dbReference>
<dbReference type="SUPFAM" id="SSF55729">
    <property type="entry name" value="Acyl-CoA N-acyltransferases (Nat)"/>
    <property type="match status" value="1"/>
</dbReference>
<dbReference type="Proteomes" id="UP000029228">
    <property type="component" value="Unassembled WGS sequence"/>
</dbReference>
<dbReference type="GO" id="GO:0016747">
    <property type="term" value="F:acyltransferase activity, transferring groups other than amino-acyl groups"/>
    <property type="evidence" value="ECO:0007669"/>
    <property type="project" value="InterPro"/>
</dbReference>
<keyword evidence="3" id="KW-1185">Reference proteome</keyword>
<dbReference type="OrthoDB" id="7678938at2"/>
<organism evidence="2 3">
    <name type="scientific">Vibrio maritimus</name>
    <dbReference type="NCBI Taxonomy" id="990268"/>
    <lineage>
        <taxon>Bacteria</taxon>
        <taxon>Pseudomonadati</taxon>
        <taxon>Pseudomonadota</taxon>
        <taxon>Gammaproteobacteria</taxon>
        <taxon>Vibrionales</taxon>
        <taxon>Vibrionaceae</taxon>
        <taxon>Vibrio</taxon>
    </lineage>
</organism>
<gene>
    <name evidence="2" type="ORF">JCM19235_426</name>
</gene>
<keyword evidence="2" id="KW-0808">Transferase</keyword>
<evidence type="ECO:0000313" key="3">
    <source>
        <dbReference type="Proteomes" id="UP000029228"/>
    </source>
</evidence>
<feature type="domain" description="N-acetyltransferase" evidence="1">
    <location>
        <begin position="15"/>
        <end position="164"/>
    </location>
</feature>
<evidence type="ECO:0000259" key="1">
    <source>
        <dbReference type="PROSITE" id="PS51186"/>
    </source>
</evidence>
<dbReference type="PROSITE" id="PS51186">
    <property type="entry name" value="GNAT"/>
    <property type="match status" value="1"/>
</dbReference>
<comment type="caution">
    <text evidence="2">The sequence shown here is derived from an EMBL/GenBank/DDBJ whole genome shotgun (WGS) entry which is preliminary data.</text>
</comment>
<dbReference type="InterPro" id="IPR000182">
    <property type="entry name" value="GNAT_dom"/>
</dbReference>